<dbReference type="Proteomes" id="UP000293142">
    <property type="component" value="Unassembled WGS sequence"/>
</dbReference>
<dbReference type="AlphaFoldDB" id="A0A4Q9DLY7"/>
<sequence length="87" mass="9504">MKSIKKLLILQAPKSFTPTVQAPTIQQFSYNADSDPQYQAALRNAQRNAQVAGQAAQEELNSRGILNSTVTSDRLVLNFANDPTIKG</sequence>
<protein>
    <submittedName>
        <fullName evidence="1">Uncharacterized protein</fullName>
    </submittedName>
</protein>
<name>A0A4Q9DLY7_9BACL</name>
<accession>A0A4Q9DLY7</accession>
<gene>
    <name evidence="1" type="ORF">EYB31_19835</name>
</gene>
<dbReference type="RefSeq" id="WP_131015163.1">
    <property type="nucleotide sequence ID" value="NZ_SIRE01000014.1"/>
</dbReference>
<dbReference type="EMBL" id="SIRE01000014">
    <property type="protein sequence ID" value="TBL76257.1"/>
    <property type="molecule type" value="Genomic_DNA"/>
</dbReference>
<evidence type="ECO:0000313" key="1">
    <source>
        <dbReference type="EMBL" id="TBL76257.1"/>
    </source>
</evidence>
<organism evidence="1 2">
    <name type="scientific">Paenibacillus thalictri</name>
    <dbReference type="NCBI Taxonomy" id="2527873"/>
    <lineage>
        <taxon>Bacteria</taxon>
        <taxon>Bacillati</taxon>
        <taxon>Bacillota</taxon>
        <taxon>Bacilli</taxon>
        <taxon>Bacillales</taxon>
        <taxon>Paenibacillaceae</taxon>
        <taxon>Paenibacillus</taxon>
    </lineage>
</organism>
<dbReference type="OrthoDB" id="2566281at2"/>
<keyword evidence="2" id="KW-1185">Reference proteome</keyword>
<comment type="caution">
    <text evidence="1">The sequence shown here is derived from an EMBL/GenBank/DDBJ whole genome shotgun (WGS) entry which is preliminary data.</text>
</comment>
<reference evidence="1 2" key="1">
    <citation type="submission" date="2019-02" db="EMBL/GenBank/DDBJ databases">
        <title>Paenibacillus sp. nov., isolated from surface-sterilized tissue of Thalictrum simplex L.</title>
        <authorList>
            <person name="Tuo L."/>
        </authorList>
    </citation>
    <scope>NUCLEOTIDE SEQUENCE [LARGE SCALE GENOMIC DNA]</scope>
    <source>
        <strain evidence="1 2">N2SHLJ1</strain>
    </source>
</reference>
<evidence type="ECO:0000313" key="2">
    <source>
        <dbReference type="Proteomes" id="UP000293142"/>
    </source>
</evidence>
<proteinExistence type="predicted"/>